<feature type="binding site" evidence="10">
    <location>
        <position position="431"/>
    </location>
    <ligand>
        <name>ATP</name>
        <dbReference type="ChEBI" id="CHEBI:30616"/>
    </ligand>
</feature>
<feature type="region of interest" description="Disordered" evidence="11">
    <location>
        <begin position="284"/>
        <end position="316"/>
    </location>
</feature>
<dbReference type="InterPro" id="IPR018247">
    <property type="entry name" value="EF_Hand_1_Ca_BS"/>
</dbReference>
<keyword evidence="7" id="KW-0106">Calcium</keyword>
<dbReference type="Gene3D" id="1.10.238.10">
    <property type="entry name" value="EF-hand"/>
    <property type="match status" value="1"/>
</dbReference>
<evidence type="ECO:0000256" key="2">
    <source>
        <dbReference type="ARBA" id="ARBA00011245"/>
    </source>
</evidence>
<dbReference type="InterPro" id="IPR008271">
    <property type="entry name" value="Ser/Thr_kinase_AS"/>
</dbReference>
<dbReference type="PROSITE" id="PS00108">
    <property type="entry name" value="PROTEIN_KINASE_ST"/>
    <property type="match status" value="1"/>
</dbReference>
<keyword evidence="8 10" id="KW-0067">ATP-binding</keyword>
<sequence length="1076" mass="119973">MVVDFSHKRRQCSGGEEEATTERDGLLKVSRKLEEGNQKLEDAKRTVLETEDVALGVMRDLTDQREVINQTREHFSDLDEQLTLARRAIQSLTRRLREGPEPSSSSDIQQQQQQQEEVTFRAPTNVLNSQLDRLWSMLTEHNGQLADVWIYTVEYVGARASVLPAHKCILAAGCPALIKKIDPRRTSSCTTADSSSEDFGETKKVNSDESAEVRRLDFTDVAPTWAVSCLLRYIYGQPVHVEPERLSVLYMLAKEMRCGGLEEICKQKIIDFREKLEKFDSGGEALGVGKRQRSPESDSSVEPELAESSVKASTSSQFCSGEISKVDESTRVESVQIGPPDEGPQICGAVTEGAGLKADVKSSSSDSFLDMIRNSGSLPQLDRGRMISTPGAFDKKYELISSEDGGILGEGMNGAVRLAKDRITGDRVAVKFLSLHNLSPVKRDMLYDEINIYLPLSHPNIVLLNEVYEELGERIILVMEACTGGELYERLAKLNRYSERDAAKILRHILYAVSYLHSLNICHRDIKLENFVYTDDTADARLKLCDFGFGTIVHQKGDCPLTAAMGSIHYVAPEVLEGRYGLQCDMWSVGVILYMLLNGTPPFDGADDGEIAEAVRHAPLKLSGSRWDGISWSAKDLIRKLICRDPSRRLTAREALQHEWCGSTDILQLNTAPNEIDTGILRTMHAFTKCSAIQRAALGLIAQKRGDEFEGIDENLKSMEAAFRRMDTNNDGVITLAEFEDAVRSHVDMSEHEAEKIFGEISSSSSAATEAERVIHYRDFLAATVYSLRNREIDDTPPDSSGGDEVWRWNSDDIRSAYEAFDVDRKGYVTKEDLLNVLGCGGRELKRIFEAAGFDPGRTHRVDVDDFSRLLNCSMGGIVDFPRLDSTSEAELLKDTKTAELLERNAYLAGLDEYDEGLLVANGICATPSPPGGGMMMLRPSRREANDVSEGSVEIFIHGEFRYARSSIEEGVGRLIRAPHLHSGGFILIPNPKFHEEPSVVATIARDLRSGHGFESASFRFVVWWIPEELWHFVEEWVNQIRGDVIRHVIIIILIIREVTRFDSCLAAAAAFKLVQ</sequence>
<dbReference type="FunFam" id="1.10.510.10:FF:000571">
    <property type="entry name" value="Maternal embryonic leucine zipper kinase"/>
    <property type="match status" value="1"/>
</dbReference>
<dbReference type="OrthoDB" id="431666at2759"/>
<dbReference type="InterPro" id="IPR011333">
    <property type="entry name" value="SKP1/BTB/POZ_sf"/>
</dbReference>
<comment type="subunit">
    <text evidence="2">Monomer.</text>
</comment>
<feature type="domain" description="EF-hand" evidence="13">
    <location>
        <begin position="714"/>
        <end position="749"/>
    </location>
</feature>
<dbReference type="InterPro" id="IPR011992">
    <property type="entry name" value="EF-hand-dom_pair"/>
</dbReference>
<comment type="similarity">
    <text evidence="9">Belongs to the protein kinase superfamily. Ser/Thr protein kinase family. CDPK subfamily.</text>
</comment>
<evidence type="ECO:0000259" key="12">
    <source>
        <dbReference type="PROSITE" id="PS50011"/>
    </source>
</evidence>
<evidence type="ECO:0000256" key="1">
    <source>
        <dbReference type="ARBA" id="ARBA00001946"/>
    </source>
</evidence>
<dbReference type="Gene3D" id="3.30.200.20">
    <property type="entry name" value="Phosphorylase Kinase, domain 1"/>
    <property type="match status" value="1"/>
</dbReference>
<dbReference type="RefSeq" id="XP_002783018.1">
    <property type="nucleotide sequence ID" value="XM_002782972.1"/>
</dbReference>
<organism evidence="15">
    <name type="scientific">Perkinsus marinus (strain ATCC 50983 / TXsc)</name>
    <dbReference type="NCBI Taxonomy" id="423536"/>
    <lineage>
        <taxon>Eukaryota</taxon>
        <taxon>Sar</taxon>
        <taxon>Alveolata</taxon>
        <taxon>Perkinsozoa</taxon>
        <taxon>Perkinsea</taxon>
        <taxon>Perkinsida</taxon>
        <taxon>Perkinsidae</taxon>
        <taxon>Perkinsus</taxon>
    </lineage>
</organism>
<dbReference type="PROSITE" id="PS00107">
    <property type="entry name" value="PROTEIN_KINASE_ATP"/>
    <property type="match status" value="1"/>
</dbReference>
<dbReference type="InterPro" id="IPR011009">
    <property type="entry name" value="Kinase-like_dom_sf"/>
</dbReference>
<dbReference type="GO" id="GO:0005524">
    <property type="term" value="F:ATP binding"/>
    <property type="evidence" value="ECO:0007669"/>
    <property type="project" value="UniProtKB-UniRule"/>
</dbReference>
<reference evidence="14 15" key="1">
    <citation type="submission" date="2008-07" db="EMBL/GenBank/DDBJ databases">
        <authorList>
            <person name="El-Sayed N."/>
            <person name="Caler E."/>
            <person name="Inman J."/>
            <person name="Amedeo P."/>
            <person name="Hass B."/>
            <person name="Wortman J."/>
        </authorList>
    </citation>
    <scope>NUCLEOTIDE SEQUENCE [LARGE SCALE GENOMIC DNA]</scope>
    <source>
        <strain evidence="15">ATCC 50983 / TXsc</strain>
    </source>
</reference>
<dbReference type="PROSITE" id="PS50011">
    <property type="entry name" value="PROTEIN_KINASE_DOM"/>
    <property type="match status" value="1"/>
</dbReference>
<feature type="compositionally biased region" description="Basic and acidic residues" evidence="11">
    <location>
        <begin position="20"/>
        <end position="30"/>
    </location>
</feature>
<feature type="region of interest" description="Disordered" evidence="11">
    <location>
        <begin position="1"/>
        <end position="30"/>
    </location>
</feature>
<feature type="region of interest" description="Disordered" evidence="11">
    <location>
        <begin position="186"/>
        <end position="206"/>
    </location>
</feature>
<dbReference type="InterPro" id="IPR017441">
    <property type="entry name" value="Protein_kinase_ATP_BS"/>
</dbReference>
<dbReference type="PANTHER" id="PTHR24349">
    <property type="entry name" value="SERINE/THREONINE-PROTEIN KINASE"/>
    <property type="match status" value="1"/>
</dbReference>
<dbReference type="InterPro" id="IPR000719">
    <property type="entry name" value="Prot_kinase_dom"/>
</dbReference>
<dbReference type="SMART" id="SM00054">
    <property type="entry name" value="EFh"/>
    <property type="match status" value="2"/>
</dbReference>
<dbReference type="GO" id="GO:0005509">
    <property type="term" value="F:calcium ion binding"/>
    <property type="evidence" value="ECO:0007669"/>
    <property type="project" value="InterPro"/>
</dbReference>
<keyword evidence="3" id="KW-0723">Serine/threonine-protein kinase</keyword>
<dbReference type="PROSITE" id="PS00018">
    <property type="entry name" value="EF_HAND_1"/>
    <property type="match status" value="1"/>
</dbReference>
<keyword evidence="5 10" id="KW-0547">Nucleotide-binding</keyword>
<gene>
    <name evidence="14" type="ORF">Pmar_PMAR009408</name>
</gene>
<dbReference type="CDD" id="cd15862">
    <property type="entry name" value="SNARE_Vti1"/>
    <property type="match status" value="1"/>
</dbReference>
<dbReference type="GeneID" id="9061591"/>
<keyword evidence="4" id="KW-0808">Transferase</keyword>
<dbReference type="Pfam" id="PF00069">
    <property type="entry name" value="Pkinase"/>
    <property type="match status" value="1"/>
</dbReference>
<evidence type="ECO:0000256" key="5">
    <source>
        <dbReference type="ARBA" id="ARBA00022741"/>
    </source>
</evidence>
<feature type="region of interest" description="Disordered" evidence="11">
    <location>
        <begin position="95"/>
        <end position="119"/>
    </location>
</feature>
<dbReference type="Gene3D" id="3.30.710.10">
    <property type="entry name" value="Potassium Channel Kv1.1, Chain A"/>
    <property type="match status" value="1"/>
</dbReference>
<evidence type="ECO:0000256" key="6">
    <source>
        <dbReference type="ARBA" id="ARBA00022777"/>
    </source>
</evidence>
<dbReference type="Gene3D" id="1.20.5.110">
    <property type="match status" value="1"/>
</dbReference>
<evidence type="ECO:0000256" key="11">
    <source>
        <dbReference type="SAM" id="MobiDB-lite"/>
    </source>
</evidence>
<evidence type="ECO:0000256" key="9">
    <source>
        <dbReference type="ARBA" id="ARBA00024334"/>
    </source>
</evidence>
<keyword evidence="15" id="KW-1185">Reference proteome</keyword>
<dbReference type="SUPFAM" id="SSF58038">
    <property type="entry name" value="SNARE fusion complex"/>
    <property type="match status" value="1"/>
</dbReference>
<dbReference type="Pfam" id="PF12352">
    <property type="entry name" value="V-SNARE_C"/>
    <property type="match status" value="1"/>
</dbReference>
<dbReference type="GO" id="GO:0004674">
    <property type="term" value="F:protein serine/threonine kinase activity"/>
    <property type="evidence" value="ECO:0007669"/>
    <property type="project" value="UniProtKB-KW"/>
</dbReference>
<evidence type="ECO:0000313" key="14">
    <source>
        <dbReference type="EMBL" id="EER14814.1"/>
    </source>
</evidence>
<feature type="domain" description="Protein kinase" evidence="12">
    <location>
        <begin position="402"/>
        <end position="661"/>
    </location>
</feature>
<dbReference type="InterPro" id="IPR050205">
    <property type="entry name" value="CDPK_Ser/Thr_kinases"/>
</dbReference>
<keyword evidence="6 14" id="KW-0418">Kinase</keyword>
<dbReference type="CDD" id="cd05117">
    <property type="entry name" value="STKc_CAMK"/>
    <property type="match status" value="1"/>
</dbReference>
<comment type="cofactor">
    <cofactor evidence="1">
        <name>Mg(2+)</name>
        <dbReference type="ChEBI" id="CHEBI:18420"/>
    </cofactor>
</comment>
<dbReference type="AlphaFoldDB" id="C5KL06"/>
<accession>C5KL06</accession>
<dbReference type="EMBL" id="GG673906">
    <property type="protein sequence ID" value="EER14814.1"/>
    <property type="molecule type" value="Genomic_DNA"/>
</dbReference>
<dbReference type="SUPFAM" id="SSF54695">
    <property type="entry name" value="POZ domain"/>
    <property type="match status" value="1"/>
</dbReference>
<evidence type="ECO:0000256" key="4">
    <source>
        <dbReference type="ARBA" id="ARBA00022679"/>
    </source>
</evidence>
<dbReference type="PROSITE" id="PS50222">
    <property type="entry name" value="EF_HAND_2"/>
    <property type="match status" value="2"/>
</dbReference>
<name>C5KL06_PERM5</name>
<feature type="domain" description="EF-hand" evidence="13">
    <location>
        <begin position="809"/>
        <end position="844"/>
    </location>
</feature>
<dbReference type="SMART" id="SM00220">
    <property type="entry name" value="S_TKc"/>
    <property type="match status" value="1"/>
</dbReference>
<protein>
    <submittedName>
        <fullName evidence="14">Calcium-dependent protein kinase, putative</fullName>
    </submittedName>
</protein>
<evidence type="ECO:0000256" key="3">
    <source>
        <dbReference type="ARBA" id="ARBA00022527"/>
    </source>
</evidence>
<dbReference type="SUPFAM" id="SSF56112">
    <property type="entry name" value="Protein kinase-like (PK-like)"/>
    <property type="match status" value="1"/>
</dbReference>
<proteinExistence type="inferred from homology"/>
<dbReference type="InParanoid" id="C5KL06"/>
<dbReference type="SUPFAM" id="SSF47473">
    <property type="entry name" value="EF-hand"/>
    <property type="match status" value="1"/>
</dbReference>
<evidence type="ECO:0000256" key="7">
    <source>
        <dbReference type="ARBA" id="ARBA00022837"/>
    </source>
</evidence>
<dbReference type="Pfam" id="PF13202">
    <property type="entry name" value="EF-hand_5"/>
    <property type="match status" value="1"/>
</dbReference>
<evidence type="ECO:0000256" key="8">
    <source>
        <dbReference type="ARBA" id="ARBA00022840"/>
    </source>
</evidence>
<dbReference type="Proteomes" id="UP000007800">
    <property type="component" value="Unassembled WGS sequence"/>
</dbReference>
<evidence type="ECO:0000313" key="15">
    <source>
        <dbReference type="Proteomes" id="UP000007800"/>
    </source>
</evidence>
<evidence type="ECO:0000259" key="13">
    <source>
        <dbReference type="PROSITE" id="PS50222"/>
    </source>
</evidence>
<dbReference type="InterPro" id="IPR002048">
    <property type="entry name" value="EF_hand_dom"/>
</dbReference>
<dbReference type="Gene3D" id="1.10.510.10">
    <property type="entry name" value="Transferase(Phosphotransferase) domain 1"/>
    <property type="match status" value="1"/>
</dbReference>
<evidence type="ECO:0000256" key="10">
    <source>
        <dbReference type="PROSITE-ProRule" id="PRU10141"/>
    </source>
</evidence>